<organism evidence="2 3">
    <name type="scientific">Wuchereria bancrofti</name>
    <dbReference type="NCBI Taxonomy" id="6293"/>
    <lineage>
        <taxon>Eukaryota</taxon>
        <taxon>Metazoa</taxon>
        <taxon>Ecdysozoa</taxon>
        <taxon>Nematoda</taxon>
        <taxon>Chromadorea</taxon>
        <taxon>Rhabditida</taxon>
        <taxon>Spirurina</taxon>
        <taxon>Spiruromorpha</taxon>
        <taxon>Filarioidea</taxon>
        <taxon>Onchocercidae</taxon>
        <taxon>Wuchereria</taxon>
    </lineage>
</organism>
<name>A0A3P7EC50_WUCBA</name>
<proteinExistence type="predicted"/>
<dbReference type="Proteomes" id="UP000270924">
    <property type="component" value="Unassembled WGS sequence"/>
</dbReference>
<keyword evidence="1" id="KW-0472">Membrane</keyword>
<keyword evidence="1" id="KW-1133">Transmembrane helix</keyword>
<reference evidence="2 3" key="1">
    <citation type="submission" date="2018-11" db="EMBL/GenBank/DDBJ databases">
        <authorList>
            <consortium name="Pathogen Informatics"/>
        </authorList>
    </citation>
    <scope>NUCLEOTIDE SEQUENCE [LARGE SCALE GENOMIC DNA]</scope>
</reference>
<protein>
    <submittedName>
        <fullName evidence="2">Uncharacterized protein</fullName>
    </submittedName>
</protein>
<sequence>MNKEVTVPGYSSIFVVSVIFWIIGHDLSDIILPSTKLDLFGTRLMQMCRWQSATSAKERQTDRQVDWKEDLLLDSLEIFQKRELFCEVL</sequence>
<accession>A0A3P7EC50</accession>
<dbReference type="EMBL" id="UYWW01012270">
    <property type="protein sequence ID" value="VDM20201.1"/>
    <property type="molecule type" value="Genomic_DNA"/>
</dbReference>
<keyword evidence="3" id="KW-1185">Reference proteome</keyword>
<dbReference type="InParanoid" id="A0A3P7EC50"/>
<keyword evidence="1" id="KW-0812">Transmembrane</keyword>
<dbReference type="AlphaFoldDB" id="A0A3P7EC50"/>
<evidence type="ECO:0000313" key="3">
    <source>
        <dbReference type="Proteomes" id="UP000270924"/>
    </source>
</evidence>
<gene>
    <name evidence="2" type="ORF">WBA_LOCUS11097</name>
</gene>
<evidence type="ECO:0000256" key="1">
    <source>
        <dbReference type="SAM" id="Phobius"/>
    </source>
</evidence>
<evidence type="ECO:0000313" key="2">
    <source>
        <dbReference type="EMBL" id="VDM20201.1"/>
    </source>
</evidence>
<feature type="transmembrane region" description="Helical" evidence="1">
    <location>
        <begin position="7"/>
        <end position="24"/>
    </location>
</feature>